<protein>
    <submittedName>
        <fullName evidence="1">Uncharacterized protein</fullName>
    </submittedName>
</protein>
<feature type="non-terminal residue" evidence="1">
    <location>
        <position position="1"/>
    </location>
</feature>
<proteinExistence type="predicted"/>
<sequence>DLQELQLDLRSVLVGNRGRRWWWWPVMEEDDGDG</sequence>
<reference evidence="1 2" key="2">
    <citation type="journal article" date="2017" name="Front. Plant Sci.">
        <title>Gene Classification and Mining of Molecular Markers Useful in Red Clover (Trifolium pratense) Breeding.</title>
        <authorList>
            <person name="Istvanek J."/>
            <person name="Dluhosova J."/>
            <person name="Dluhos P."/>
            <person name="Patkova L."/>
            <person name="Nedelnik J."/>
            <person name="Repkova J."/>
        </authorList>
    </citation>
    <scope>NUCLEOTIDE SEQUENCE [LARGE SCALE GENOMIC DNA]</scope>
    <source>
        <strain evidence="2">cv. Tatra</strain>
        <tissue evidence="1">Young leaves</tissue>
    </source>
</reference>
<dbReference type="EMBL" id="ASHM01114755">
    <property type="protein sequence ID" value="PNX70602.1"/>
    <property type="molecule type" value="Genomic_DNA"/>
</dbReference>
<reference evidence="1 2" key="1">
    <citation type="journal article" date="2014" name="Am. J. Bot.">
        <title>Genome assembly and annotation for red clover (Trifolium pratense; Fabaceae).</title>
        <authorList>
            <person name="Istvanek J."/>
            <person name="Jaros M."/>
            <person name="Krenek A."/>
            <person name="Repkova J."/>
        </authorList>
    </citation>
    <scope>NUCLEOTIDE SEQUENCE [LARGE SCALE GENOMIC DNA]</scope>
    <source>
        <strain evidence="2">cv. Tatra</strain>
        <tissue evidence="1">Young leaves</tissue>
    </source>
</reference>
<evidence type="ECO:0000313" key="1">
    <source>
        <dbReference type="EMBL" id="PNX70602.1"/>
    </source>
</evidence>
<comment type="caution">
    <text evidence="1">The sequence shown here is derived from an EMBL/GenBank/DDBJ whole genome shotgun (WGS) entry which is preliminary data.</text>
</comment>
<name>A0A2K3KWF6_TRIPR</name>
<evidence type="ECO:0000313" key="2">
    <source>
        <dbReference type="Proteomes" id="UP000236291"/>
    </source>
</evidence>
<organism evidence="1 2">
    <name type="scientific">Trifolium pratense</name>
    <name type="common">Red clover</name>
    <dbReference type="NCBI Taxonomy" id="57577"/>
    <lineage>
        <taxon>Eukaryota</taxon>
        <taxon>Viridiplantae</taxon>
        <taxon>Streptophyta</taxon>
        <taxon>Embryophyta</taxon>
        <taxon>Tracheophyta</taxon>
        <taxon>Spermatophyta</taxon>
        <taxon>Magnoliopsida</taxon>
        <taxon>eudicotyledons</taxon>
        <taxon>Gunneridae</taxon>
        <taxon>Pentapetalae</taxon>
        <taxon>rosids</taxon>
        <taxon>fabids</taxon>
        <taxon>Fabales</taxon>
        <taxon>Fabaceae</taxon>
        <taxon>Papilionoideae</taxon>
        <taxon>50 kb inversion clade</taxon>
        <taxon>NPAAA clade</taxon>
        <taxon>Hologalegina</taxon>
        <taxon>IRL clade</taxon>
        <taxon>Trifolieae</taxon>
        <taxon>Trifolium</taxon>
    </lineage>
</organism>
<dbReference type="Proteomes" id="UP000236291">
    <property type="component" value="Unassembled WGS sequence"/>
</dbReference>
<dbReference type="AlphaFoldDB" id="A0A2K3KWF6"/>
<gene>
    <name evidence="1" type="ORF">L195_g057558</name>
</gene>
<accession>A0A2K3KWF6</accession>